<gene>
    <name evidence="1" type="ORF">AWC04_02155</name>
</gene>
<dbReference type="InterPro" id="IPR051200">
    <property type="entry name" value="Host-pathogen_enzymatic-act"/>
</dbReference>
<dbReference type="STRING" id="1793.AWC04_02155"/>
<accession>A0A1X1RL75</accession>
<evidence type="ECO:0000313" key="2">
    <source>
        <dbReference type="Proteomes" id="UP000193484"/>
    </source>
</evidence>
<name>A0A1X1RL75_MYCFA</name>
<evidence type="ECO:0008006" key="3">
    <source>
        <dbReference type="Google" id="ProtNLM"/>
    </source>
</evidence>
<keyword evidence="2" id="KW-1185">Reference proteome</keyword>
<dbReference type="Gene3D" id="2.130.10.10">
    <property type="entry name" value="YVTN repeat-like/Quinoprotein amine dehydrogenase"/>
    <property type="match status" value="2"/>
</dbReference>
<proteinExistence type="predicted"/>
<dbReference type="EMBL" id="LQOJ01000015">
    <property type="protein sequence ID" value="ORV08502.1"/>
    <property type="molecule type" value="Genomic_DNA"/>
</dbReference>
<organism evidence="1 2">
    <name type="scientific">Mycolicibacterium fallax</name>
    <name type="common">Mycobacterium fallax</name>
    <dbReference type="NCBI Taxonomy" id="1793"/>
    <lineage>
        <taxon>Bacteria</taxon>
        <taxon>Bacillati</taxon>
        <taxon>Actinomycetota</taxon>
        <taxon>Actinomycetes</taxon>
        <taxon>Mycobacteriales</taxon>
        <taxon>Mycobacteriaceae</taxon>
        <taxon>Mycolicibacterium</taxon>
    </lineage>
</organism>
<dbReference type="InterPro" id="IPR015943">
    <property type="entry name" value="WD40/YVTN_repeat-like_dom_sf"/>
</dbReference>
<dbReference type="PANTHER" id="PTHR47197">
    <property type="entry name" value="PROTEIN NIRF"/>
    <property type="match status" value="1"/>
</dbReference>
<protein>
    <recommendedName>
        <fullName evidence="3">YVTN family beta-propeller repeat protein</fullName>
    </recommendedName>
</protein>
<dbReference type="InterPro" id="IPR011044">
    <property type="entry name" value="Quino_amine_DH_bsu"/>
</dbReference>
<sequence length="376" mass="38577">MFNVMANKVFDLDVAADAMKAAAHSTPAPLAQRAAAVRGELRAPEVAERLTGPQIVVGRGPIADMALDACAGQLYVTNPADNSLAVIDTDTLTVTQVITDLAEAHAVAAASGHAYVSTVGDDGDTVSVVDTSLYADTDAMTDVYPVGETVRAIALSPEGERVYAARTGAGIAVVDVVTGSIGEIAVPGAVDATAEAIAVSLDGRRVYLATADYLGGQLIVVDTLAQRVVGVRSLPSQPHAIAVSRDGSTLLVARCDVEAGTDVDIIDTASMRVMETVQVAGLVTNMVFSVAGERIYLVAGGRVCVLNATTLETVNVFSGVNAPSCIVESADGATLFVADYDGNVSALAVGEVTDELLAQMMSADIVNIPMLELARA</sequence>
<dbReference type="Proteomes" id="UP000193484">
    <property type="component" value="Unassembled WGS sequence"/>
</dbReference>
<reference evidence="1 2" key="1">
    <citation type="submission" date="2016-01" db="EMBL/GenBank/DDBJ databases">
        <title>The new phylogeny of the genus Mycobacterium.</title>
        <authorList>
            <person name="Tarcisio F."/>
            <person name="Conor M."/>
            <person name="Antonella G."/>
            <person name="Elisabetta G."/>
            <person name="Giulia F.S."/>
            <person name="Sara T."/>
            <person name="Anna F."/>
            <person name="Clotilde B."/>
            <person name="Roberto B."/>
            <person name="Veronica D.S."/>
            <person name="Fabio R."/>
            <person name="Monica P."/>
            <person name="Olivier J."/>
            <person name="Enrico T."/>
            <person name="Nicola S."/>
        </authorList>
    </citation>
    <scope>NUCLEOTIDE SEQUENCE [LARGE SCALE GENOMIC DNA]</scope>
    <source>
        <strain evidence="1 2">DSM 44179</strain>
    </source>
</reference>
<evidence type="ECO:0000313" key="1">
    <source>
        <dbReference type="EMBL" id="ORV08502.1"/>
    </source>
</evidence>
<comment type="caution">
    <text evidence="1">The sequence shown here is derived from an EMBL/GenBank/DDBJ whole genome shotgun (WGS) entry which is preliminary data.</text>
</comment>
<dbReference type="SUPFAM" id="SSF50969">
    <property type="entry name" value="YVTN repeat-like/Quinoprotein amine dehydrogenase"/>
    <property type="match status" value="1"/>
</dbReference>
<dbReference type="AlphaFoldDB" id="A0A1X1RL75"/>
<dbReference type="PANTHER" id="PTHR47197:SF3">
    <property type="entry name" value="DIHYDRO-HEME D1 DEHYDROGENASE"/>
    <property type="match status" value="1"/>
</dbReference>